<gene>
    <name evidence="10" type="primary">cobD_2</name>
    <name evidence="9" type="synonym">cobD</name>
    <name evidence="10" type="ORF">ROE7235_02754</name>
</gene>
<keyword evidence="11" id="KW-1185">Reference proteome</keyword>
<dbReference type="Proteomes" id="UP000272908">
    <property type="component" value="Unassembled WGS sequence"/>
</dbReference>
<organism evidence="10 11">
    <name type="scientific">Roseinatronobacter ekhonensis</name>
    <dbReference type="NCBI Taxonomy" id="254356"/>
    <lineage>
        <taxon>Bacteria</taxon>
        <taxon>Pseudomonadati</taxon>
        <taxon>Pseudomonadota</taxon>
        <taxon>Alphaproteobacteria</taxon>
        <taxon>Rhodobacterales</taxon>
        <taxon>Paracoccaceae</taxon>
        <taxon>Roseinatronobacter</taxon>
    </lineage>
</organism>
<dbReference type="GO" id="GO:0048472">
    <property type="term" value="F:threonine-phosphate decarboxylase activity"/>
    <property type="evidence" value="ECO:0007669"/>
    <property type="project" value="InterPro"/>
</dbReference>
<keyword evidence="8 9" id="KW-0472">Membrane</keyword>
<evidence type="ECO:0000256" key="1">
    <source>
        <dbReference type="ARBA" id="ARBA00004651"/>
    </source>
</evidence>
<evidence type="ECO:0000256" key="5">
    <source>
        <dbReference type="ARBA" id="ARBA00022573"/>
    </source>
</evidence>
<keyword evidence="7 9" id="KW-1133">Transmembrane helix</keyword>
<evidence type="ECO:0000313" key="10">
    <source>
        <dbReference type="EMBL" id="SUZ32988.1"/>
    </source>
</evidence>
<dbReference type="Pfam" id="PF03186">
    <property type="entry name" value="CobD_Cbib"/>
    <property type="match status" value="1"/>
</dbReference>
<comment type="caution">
    <text evidence="9">Lacks conserved residue(s) required for the propagation of feature annotation.</text>
</comment>
<dbReference type="PANTHER" id="PTHR34308:SF1">
    <property type="entry name" value="COBALAMIN BIOSYNTHESIS PROTEIN CBIB"/>
    <property type="match status" value="1"/>
</dbReference>
<dbReference type="EMBL" id="UIHC01000034">
    <property type="protein sequence ID" value="SUZ32988.1"/>
    <property type="molecule type" value="Genomic_DNA"/>
</dbReference>
<evidence type="ECO:0000256" key="9">
    <source>
        <dbReference type="HAMAP-Rule" id="MF_00024"/>
    </source>
</evidence>
<sequence>MNFALMLLLACLIDLAVGWPDRLYRRIGHPVTWMGWAINGLERRWNRGGRKTRLVFGALTTGVIVGSAAIVGLALHILLPHGWLGIVLGGVLAWPFVALRAMHAHVRAVETPLMQDDLPAARGAVAMIVGRDVTNADGAAISRAALESLAENSADGIVAPVFWGVVAGLPGLMAYKAINTLDSMIGHRNERYEAFGKVAARLDDVANLIPARLTGLVFALVGGHPARAIRAMWRDARAHRSPNAGWPEAAMAASLGVRLSGPRKYGDAVTEDPWLNADGAEATPASLSRGLALYRRMLVVLLAVLAMLWGIGYA</sequence>
<comment type="pathway">
    <text evidence="2 9">Cofactor biosynthesis; adenosylcobalamin biosynthesis.</text>
</comment>
<feature type="transmembrane region" description="Helical" evidence="9">
    <location>
        <begin position="82"/>
        <end position="102"/>
    </location>
</feature>
<evidence type="ECO:0000256" key="6">
    <source>
        <dbReference type="ARBA" id="ARBA00022692"/>
    </source>
</evidence>
<keyword evidence="4 9" id="KW-1003">Cell membrane</keyword>
<feature type="transmembrane region" description="Helical" evidence="9">
    <location>
        <begin position="293"/>
        <end position="312"/>
    </location>
</feature>
<dbReference type="OrthoDB" id="9811967at2"/>
<evidence type="ECO:0000256" key="7">
    <source>
        <dbReference type="ARBA" id="ARBA00022989"/>
    </source>
</evidence>
<dbReference type="NCBIfam" id="TIGR00380">
    <property type="entry name" value="cobal_cbiB"/>
    <property type="match status" value="1"/>
</dbReference>
<dbReference type="InterPro" id="IPR004485">
    <property type="entry name" value="Cobalamin_biosynth_CobD/CbiB"/>
</dbReference>
<proteinExistence type="inferred from homology"/>
<name>A0A3B0MHJ0_9RHOB</name>
<dbReference type="RefSeq" id="WP_121096077.1">
    <property type="nucleotide sequence ID" value="NZ_UIHC01000034.1"/>
</dbReference>
<protein>
    <recommendedName>
        <fullName evidence="9">Cobalamin biosynthesis protein CobD</fullName>
    </recommendedName>
</protein>
<comment type="similarity">
    <text evidence="3 9">Belongs to the CobD/CbiB family.</text>
</comment>
<dbReference type="PANTHER" id="PTHR34308">
    <property type="entry name" value="COBALAMIN BIOSYNTHESIS PROTEIN CBIB"/>
    <property type="match status" value="1"/>
</dbReference>
<dbReference type="GO" id="GO:0005886">
    <property type="term" value="C:plasma membrane"/>
    <property type="evidence" value="ECO:0007669"/>
    <property type="project" value="UniProtKB-SubCell"/>
</dbReference>
<dbReference type="HAMAP" id="MF_00024">
    <property type="entry name" value="CobD_CbiB"/>
    <property type="match status" value="1"/>
</dbReference>
<evidence type="ECO:0000256" key="4">
    <source>
        <dbReference type="ARBA" id="ARBA00022475"/>
    </source>
</evidence>
<keyword evidence="5 9" id="KW-0169">Cobalamin biosynthesis</keyword>
<accession>A0A3B0MHJ0</accession>
<evidence type="ECO:0000256" key="3">
    <source>
        <dbReference type="ARBA" id="ARBA00006263"/>
    </source>
</evidence>
<comment type="subcellular location">
    <subcellularLocation>
        <location evidence="1 9">Cell membrane</location>
        <topology evidence="1 9">Multi-pass membrane protein</topology>
    </subcellularLocation>
</comment>
<keyword evidence="6 9" id="KW-0812">Transmembrane</keyword>
<dbReference type="AlphaFoldDB" id="A0A3B0MHJ0"/>
<evidence type="ECO:0000256" key="2">
    <source>
        <dbReference type="ARBA" id="ARBA00004953"/>
    </source>
</evidence>
<feature type="transmembrane region" description="Helical" evidence="9">
    <location>
        <begin position="54"/>
        <end position="75"/>
    </location>
</feature>
<dbReference type="GO" id="GO:0015420">
    <property type="term" value="F:ABC-type vitamin B12 transporter activity"/>
    <property type="evidence" value="ECO:0007669"/>
    <property type="project" value="UniProtKB-UniRule"/>
</dbReference>
<evidence type="ECO:0000313" key="11">
    <source>
        <dbReference type="Proteomes" id="UP000272908"/>
    </source>
</evidence>
<dbReference type="UniPathway" id="UPA00148"/>
<dbReference type="GO" id="GO:0009236">
    <property type="term" value="P:cobalamin biosynthetic process"/>
    <property type="evidence" value="ECO:0007669"/>
    <property type="project" value="UniProtKB-UniRule"/>
</dbReference>
<evidence type="ECO:0000256" key="8">
    <source>
        <dbReference type="ARBA" id="ARBA00023136"/>
    </source>
</evidence>
<comment type="function">
    <text evidence="9">Converts cobyric acid to cobinamide by the addition of aminopropanol on the F carboxylic group.</text>
</comment>
<reference evidence="11" key="1">
    <citation type="submission" date="2018-08" db="EMBL/GenBank/DDBJ databases">
        <authorList>
            <person name="Rodrigo-Torres L."/>
            <person name="Arahal R. D."/>
            <person name="Lucena T."/>
        </authorList>
    </citation>
    <scope>NUCLEOTIDE SEQUENCE [LARGE SCALE GENOMIC DNA]</scope>
    <source>
        <strain evidence="11">CECT 7235</strain>
    </source>
</reference>